<dbReference type="Pfam" id="PF01505">
    <property type="entry name" value="Vault"/>
    <property type="match status" value="2"/>
</dbReference>
<dbReference type="OrthoDB" id="6125719at2759"/>
<evidence type="ECO:0000313" key="16">
    <source>
        <dbReference type="EMBL" id="KPI85333.1"/>
    </source>
</evidence>
<keyword evidence="17" id="KW-1185">Reference proteome</keyword>
<keyword evidence="3 10" id="KW-0963">Cytoplasm</keyword>
<dbReference type="AlphaFoldDB" id="A0A0N1PCB5"/>
<dbReference type="PANTHER" id="PTHR14165">
    <property type="entry name" value="MAJOR VAULT PROTEIN"/>
    <property type="match status" value="1"/>
</dbReference>
<evidence type="ECO:0000256" key="8">
    <source>
        <dbReference type="ARBA" id="ARBA00024814"/>
    </source>
</evidence>
<feature type="compositionally biased region" description="Low complexity" evidence="11">
    <location>
        <begin position="65"/>
        <end position="79"/>
    </location>
</feature>
<feature type="region of interest" description="Disordered" evidence="11">
    <location>
        <begin position="508"/>
        <end position="565"/>
    </location>
</feature>
<evidence type="ECO:0000259" key="15">
    <source>
        <dbReference type="Pfam" id="PF17796"/>
    </source>
</evidence>
<evidence type="ECO:0000256" key="9">
    <source>
        <dbReference type="ARBA" id="ARBA00025889"/>
    </source>
</evidence>
<dbReference type="PANTHER" id="PTHR14165:SF13">
    <property type="entry name" value="VAULT PROTEIN, PUTATIVE-RELATED"/>
    <property type="match status" value="1"/>
</dbReference>
<evidence type="ECO:0000256" key="7">
    <source>
        <dbReference type="ARBA" id="ARBA00023274"/>
    </source>
</evidence>
<feature type="domain" description="Major vault protein repeat" evidence="12">
    <location>
        <begin position="364"/>
        <end position="408"/>
    </location>
</feature>
<evidence type="ECO:0000259" key="12">
    <source>
        <dbReference type="Pfam" id="PF01505"/>
    </source>
</evidence>
<dbReference type="Gene3D" id="2.30.30.570">
    <property type="match status" value="2"/>
</dbReference>
<dbReference type="Pfam" id="PF11978">
    <property type="entry name" value="MVP_shoulder"/>
    <property type="match status" value="1"/>
</dbReference>
<feature type="region of interest" description="Disordered" evidence="11">
    <location>
        <begin position="65"/>
        <end position="86"/>
    </location>
</feature>
<evidence type="ECO:0000256" key="5">
    <source>
        <dbReference type="ARBA" id="ARBA00022737"/>
    </source>
</evidence>
<sequence length="996" mass="109928">MTSILKLRPQEYLHVENTDTCDVLTLVGPMAFTLYEHHRRLHQSPQQLICVPPGHYVEVKNPLHRVQQQQAQRSASPSVDAESTSSRSTAPVYLLLRSNTASPAGIETMQYSRRKGSYGSSELRFAEDSPFPLLPEEEVGSILPMPLLSANEALVLVAREAHDTTDSLTGAVRHREQQEQYLYRGPGLYRPRLDEHVIRHIKGEFVSAMQVCYLTARHNFIDDDGVARVAGEMWMQQMEGIFFHHPAVEVEVRELCVVADTEAVQFESTEAFYDATLNVQREAQKPYLITRAETKEGVYVPRSFERLVSRRPQIHLSPTQYCVVTNPVGPDGVPKRRAAEVRVGKQSFTPQPGECVTRVLDALVLKEDEALLLTALQSYKEIDDETGNEIKREGGSRWLVHGPRQYIPSIYAKVLERRHIIELEENGGVYVRNTSSGQVRSVFGRPFMLSADEELWARPISAYLRRLLAQPRQSLRVDDMSAEEIAEAAVEEGRASIRRAADALVGSGAPVRVDSSGSEATSLLPTNSKRDGEGEEQRESEVEDAQGSWNDSTSSSDHTESCGDDAPSTCMHPYAATLDILGIAELNAHPHCQTRNIAPFYVISANVEHNTLMRLYDISTGRSRVVAGPATVYLEPYEHFTPLSLSGGRPKEPHQIHTLSLYLGPDYMADIIDVETRDHARLRLHLAYNWEFDGVEPGSETGVDAQLAFTIPDFVGQACKALASRVRSVIAGQTFEYFHCNSSTLIRQAIFTSAADGSTAIKDDSLLFTANGLRITTVDVQSVEPVDTKTRIALTKSVQLAVEIITKSQESDASHQAALLEEEAQGALELQVMRDRAKAEEQRTALLKVMGANTVLEQAGASRAQALAESEARLAEAQGEVDATPVRCAAHSVSMDAELEVLRKRAELDLAHRESMNKLAIEKMRRLADIEAMKCEKIMGSLGKETLVAISNAGPELKAQLLGALGLQGFVVTDGSTPINMLNFADQIAAHTARAP</sequence>
<dbReference type="InterPro" id="IPR041139">
    <property type="entry name" value="MVP_rep_dom"/>
</dbReference>
<dbReference type="Gene3D" id="2.30.30.560">
    <property type="match status" value="2"/>
</dbReference>
<evidence type="ECO:0000256" key="6">
    <source>
        <dbReference type="ARBA" id="ARBA00023242"/>
    </source>
</evidence>
<dbReference type="FunFam" id="2.30.30.570:FF:000001">
    <property type="entry name" value="major vault protein-like"/>
    <property type="match status" value="1"/>
</dbReference>
<reference evidence="16 17" key="1">
    <citation type="journal article" date="2015" name="PLoS Pathog.">
        <title>Leptomonas seymouri: Adaptations to the Dixenous Life Cycle Analyzed by Genome Sequencing, Transcriptome Profiling and Co-infection with Leishmania donovani.</title>
        <authorList>
            <person name="Kraeva N."/>
            <person name="Butenko A."/>
            <person name="Hlavacova J."/>
            <person name="Kostygov A."/>
            <person name="Myskova J."/>
            <person name="Grybchuk D."/>
            <person name="Lestinova T."/>
            <person name="Votypka J."/>
            <person name="Volf P."/>
            <person name="Opperdoes F."/>
            <person name="Flegontov P."/>
            <person name="Lukes J."/>
            <person name="Yurchenko V."/>
        </authorList>
    </citation>
    <scope>NUCLEOTIDE SEQUENCE [LARGE SCALE GENOMIC DNA]</scope>
    <source>
        <strain evidence="16 17">ATCC 30220</strain>
    </source>
</reference>
<dbReference type="GO" id="GO:0005737">
    <property type="term" value="C:cytoplasm"/>
    <property type="evidence" value="ECO:0007669"/>
    <property type="project" value="UniProtKB-SubCell"/>
</dbReference>
<comment type="caution">
    <text evidence="16">The sequence shown here is derived from an EMBL/GenBank/DDBJ whole genome shotgun (WGS) entry which is preliminary data.</text>
</comment>
<protein>
    <submittedName>
        <fullName evidence="16">Major vault protein-like protein</fullName>
    </submittedName>
</protein>
<dbReference type="CDD" id="cd08825">
    <property type="entry name" value="MVP_shoulder"/>
    <property type="match status" value="1"/>
</dbReference>
<feature type="domain" description="Major vault protein shoulder" evidence="13">
    <location>
        <begin position="664"/>
        <end position="787"/>
    </location>
</feature>
<dbReference type="Pfam" id="PF17795">
    <property type="entry name" value="Vault_3"/>
    <property type="match status" value="1"/>
</dbReference>
<dbReference type="Gene3D" id="2.30.30.620">
    <property type="match status" value="1"/>
</dbReference>
<dbReference type="InterPro" id="IPR041136">
    <property type="entry name" value="Vault_4"/>
</dbReference>
<dbReference type="EMBL" id="LJSK01000194">
    <property type="protein sequence ID" value="KPI85333.1"/>
    <property type="molecule type" value="Genomic_DNA"/>
</dbReference>
<dbReference type="Gene3D" id="2.30.30.550">
    <property type="entry name" value="Major Vault Protein repeat"/>
    <property type="match status" value="3"/>
</dbReference>
<feature type="compositionally biased region" description="Basic and acidic residues" evidence="11">
    <location>
        <begin position="528"/>
        <end position="540"/>
    </location>
</feature>
<dbReference type="VEuPathDB" id="TriTrypDB:Lsey_0194_0110"/>
<evidence type="ECO:0000256" key="10">
    <source>
        <dbReference type="PROSITE-ProRule" id="PRU00571"/>
    </source>
</evidence>
<organism evidence="16 17">
    <name type="scientific">Leptomonas seymouri</name>
    <dbReference type="NCBI Taxonomy" id="5684"/>
    <lineage>
        <taxon>Eukaryota</taxon>
        <taxon>Discoba</taxon>
        <taxon>Euglenozoa</taxon>
        <taxon>Kinetoplastea</taxon>
        <taxon>Metakinetoplastina</taxon>
        <taxon>Trypanosomatida</taxon>
        <taxon>Trypanosomatidae</taxon>
        <taxon>Leishmaniinae</taxon>
        <taxon>Leptomonas</taxon>
    </lineage>
</organism>
<feature type="repeat" description="MVP" evidence="10">
    <location>
        <begin position="367"/>
        <end position="424"/>
    </location>
</feature>
<dbReference type="InterPro" id="IPR002499">
    <property type="entry name" value="Vault_N"/>
</dbReference>
<evidence type="ECO:0000313" key="17">
    <source>
        <dbReference type="Proteomes" id="UP000038009"/>
    </source>
</evidence>
<evidence type="ECO:0000256" key="4">
    <source>
        <dbReference type="ARBA" id="ARBA00022553"/>
    </source>
</evidence>
<keyword evidence="6" id="KW-0539">Nucleus</keyword>
<evidence type="ECO:0000256" key="2">
    <source>
        <dbReference type="ARBA" id="ARBA00004496"/>
    </source>
</evidence>
<dbReference type="InterPro" id="IPR040989">
    <property type="entry name" value="Vault_3"/>
</dbReference>
<name>A0A0N1PCB5_LEPSE</name>
<dbReference type="OMA" id="CADELQL"/>
<evidence type="ECO:0000256" key="3">
    <source>
        <dbReference type="ARBA" id="ARBA00022490"/>
    </source>
</evidence>
<gene>
    <name evidence="16" type="ORF">ABL78_5615</name>
</gene>
<dbReference type="InterPro" id="IPR043023">
    <property type="entry name" value="MVP_rep_sf"/>
</dbReference>
<dbReference type="GO" id="GO:1990904">
    <property type="term" value="C:ribonucleoprotein complex"/>
    <property type="evidence" value="ECO:0007669"/>
    <property type="project" value="UniProtKB-UniRule"/>
</dbReference>
<evidence type="ECO:0000256" key="11">
    <source>
        <dbReference type="SAM" id="MobiDB-lite"/>
    </source>
</evidence>
<dbReference type="Proteomes" id="UP000038009">
    <property type="component" value="Unassembled WGS sequence"/>
</dbReference>
<feature type="domain" description="Major vault protein repeat" evidence="14">
    <location>
        <begin position="602"/>
        <end position="663"/>
    </location>
</feature>
<dbReference type="InterPro" id="IPR021870">
    <property type="entry name" value="MVP_shoulder"/>
</dbReference>
<dbReference type="PROSITE" id="PS51224">
    <property type="entry name" value="MVP"/>
    <property type="match status" value="3"/>
</dbReference>
<evidence type="ECO:0000259" key="13">
    <source>
        <dbReference type="Pfam" id="PF11978"/>
    </source>
</evidence>
<evidence type="ECO:0000256" key="1">
    <source>
        <dbReference type="ARBA" id="ARBA00004123"/>
    </source>
</evidence>
<proteinExistence type="predicted"/>
<keyword evidence="5" id="KW-0677">Repeat</keyword>
<evidence type="ECO:0000259" key="14">
    <source>
        <dbReference type="Pfam" id="PF17795"/>
    </source>
</evidence>
<feature type="repeat" description="MVP" evidence="10">
    <location>
        <begin position="208"/>
        <end position="262"/>
    </location>
</feature>
<dbReference type="InterPro" id="IPR039059">
    <property type="entry name" value="MVP"/>
</dbReference>
<comment type="subunit">
    <text evidence="9">The vault ribonucleoprotein particle is a huge (400 A x 670 A) cage structure of 12.9 MDa. It consists of a dimer of half-vaults, with each half-vault comprising 39 identical major vault protein (MVP) chains, PARP4 and one or more vault RNAs (vRNAs).</text>
</comment>
<keyword evidence="7 10" id="KW-0687">Ribonucleoprotein</keyword>
<feature type="repeat" description="MVP" evidence="10">
    <location>
        <begin position="150"/>
        <end position="207"/>
    </location>
</feature>
<dbReference type="GO" id="GO:0005634">
    <property type="term" value="C:nucleus"/>
    <property type="evidence" value="ECO:0007669"/>
    <property type="project" value="UniProtKB-SubCell"/>
</dbReference>
<dbReference type="Gene3D" id="6.10.250.720">
    <property type="match status" value="1"/>
</dbReference>
<dbReference type="FunFam" id="3.30.479.30:FF:000010">
    <property type="entry name" value="major vault protein-like"/>
    <property type="match status" value="1"/>
</dbReference>
<dbReference type="Gene3D" id="6.20.380.10">
    <property type="match status" value="1"/>
</dbReference>
<dbReference type="Pfam" id="PF17796">
    <property type="entry name" value="Vault_4"/>
    <property type="match status" value="1"/>
</dbReference>
<dbReference type="Gene3D" id="3.30.479.30">
    <property type="entry name" value="Band 7 domain"/>
    <property type="match status" value="1"/>
</dbReference>
<feature type="domain" description="Major vault protein repeat" evidence="12">
    <location>
        <begin position="148"/>
        <end position="192"/>
    </location>
</feature>
<keyword evidence="4" id="KW-0597">Phosphoprotein</keyword>
<feature type="compositionally biased region" description="Polar residues" evidence="11">
    <location>
        <begin position="515"/>
        <end position="527"/>
    </location>
</feature>
<dbReference type="InterPro" id="IPR036013">
    <property type="entry name" value="Band_7/SPFH_dom_sf"/>
</dbReference>
<accession>A0A0N1PCB5</accession>
<feature type="compositionally biased region" description="Polar residues" evidence="11">
    <location>
        <begin position="547"/>
        <end position="556"/>
    </location>
</feature>
<dbReference type="InterPro" id="IPR043179">
    <property type="entry name" value="Vault_2_sf"/>
</dbReference>
<comment type="function">
    <text evidence="8">Required for normal vault structure. Vaults are multi-subunit structures that may act as scaffolds for proteins involved in signal transduction. Vaults may also play a role in nucleo-cytoplasmic transport.</text>
</comment>
<feature type="domain" description="Major vault protein repeat" evidence="15">
    <location>
        <begin position="421"/>
        <end position="470"/>
    </location>
</feature>
<comment type="subcellular location">
    <subcellularLocation>
        <location evidence="2 10">Cytoplasm</location>
    </subcellularLocation>
    <subcellularLocation>
        <location evidence="1">Nucleus</location>
    </subcellularLocation>
</comment>